<keyword evidence="7 8" id="KW-0066">ATP synthesis</keyword>
<sequence>MSNLTVANRYADALFQVAKEQKTLEQVNDELQLLKTVIESTPEFIQFLVHPKITLEKKRVFIQESFGGALSEASLHTIYLLIERKRTDILVPLINKFKELSYEAQDKAEAIVYSVKPLEASEQAHIVKLFAKKAGKKHLEVKNVVDPELVGGIKIRIGDRIYDGSVKAQLDRMQRQLIAGTR</sequence>
<dbReference type="InterPro" id="IPR020781">
    <property type="entry name" value="ATPase_OSCP/d_CS"/>
</dbReference>
<dbReference type="GO" id="GO:0045259">
    <property type="term" value="C:proton-transporting ATP synthase complex"/>
    <property type="evidence" value="ECO:0007669"/>
    <property type="project" value="UniProtKB-KW"/>
</dbReference>
<keyword evidence="8" id="KW-1003">Cell membrane</keyword>
<comment type="function">
    <text evidence="8">This protein is part of the stalk that links CF(0) to CF(1). It either transmits conformational changes from CF(0) to CF(1) or is implicated in proton conduction.</text>
</comment>
<name>A0A940WU47_9BACI</name>
<dbReference type="Gene3D" id="1.10.520.20">
    <property type="entry name" value="N-terminal domain of the delta subunit of the F1F0-ATP synthase"/>
    <property type="match status" value="1"/>
</dbReference>
<comment type="function">
    <text evidence="8">F(1)F(0) ATP synthase produces ATP from ADP in the presence of a proton or sodium gradient. F-type ATPases consist of two structural domains, F(1) containing the extramembraneous catalytic core and F(0) containing the membrane proton channel, linked together by a central stalk and a peripheral stalk. During catalysis, ATP synthesis in the catalytic domain of F(1) is coupled via a rotary mechanism of the central stalk subunits to proton translocation.</text>
</comment>
<reference evidence="9" key="1">
    <citation type="submission" date="2021-03" db="EMBL/GenBank/DDBJ databases">
        <title>Bacillus suaedae sp. nov., isolated from Suaeda aralocaspica.</title>
        <authorList>
            <person name="Lei R.F.R."/>
        </authorList>
    </citation>
    <scope>NUCLEOTIDE SEQUENCE</scope>
    <source>
        <strain evidence="9">YZJH907-2</strain>
    </source>
</reference>
<dbReference type="GO" id="GO:0005886">
    <property type="term" value="C:plasma membrane"/>
    <property type="evidence" value="ECO:0007669"/>
    <property type="project" value="UniProtKB-SubCell"/>
</dbReference>
<evidence type="ECO:0000256" key="8">
    <source>
        <dbReference type="HAMAP-Rule" id="MF_01416"/>
    </source>
</evidence>
<dbReference type="NCBIfam" id="NF004403">
    <property type="entry name" value="PRK05758.2-4"/>
    <property type="match status" value="1"/>
</dbReference>
<evidence type="ECO:0000313" key="10">
    <source>
        <dbReference type="Proteomes" id="UP000678228"/>
    </source>
</evidence>
<dbReference type="Proteomes" id="UP000678228">
    <property type="component" value="Unassembled WGS sequence"/>
</dbReference>
<dbReference type="EMBL" id="JAGKSQ010000007">
    <property type="protein sequence ID" value="MBP3952789.1"/>
    <property type="molecule type" value="Genomic_DNA"/>
</dbReference>
<keyword evidence="10" id="KW-1185">Reference proteome</keyword>
<comment type="subcellular location">
    <subcellularLocation>
        <location evidence="8">Cell membrane</location>
        <topology evidence="8">Peripheral membrane protein</topology>
    </subcellularLocation>
    <subcellularLocation>
        <location evidence="1">Membrane</location>
    </subcellularLocation>
</comment>
<evidence type="ECO:0000256" key="6">
    <source>
        <dbReference type="ARBA" id="ARBA00023196"/>
    </source>
</evidence>
<proteinExistence type="inferred from homology"/>
<evidence type="ECO:0000256" key="3">
    <source>
        <dbReference type="ARBA" id="ARBA00022781"/>
    </source>
</evidence>
<accession>A0A940WU47</accession>
<keyword evidence="4 8" id="KW-0406">Ion transport</keyword>
<evidence type="ECO:0000256" key="2">
    <source>
        <dbReference type="ARBA" id="ARBA00022448"/>
    </source>
</evidence>
<dbReference type="InterPro" id="IPR026015">
    <property type="entry name" value="ATP_synth_OSCP/delta_N_sf"/>
</dbReference>
<dbReference type="SUPFAM" id="SSF47928">
    <property type="entry name" value="N-terminal domain of the delta subunit of the F1F0-ATP synthase"/>
    <property type="match status" value="1"/>
</dbReference>
<dbReference type="HAMAP" id="MF_01416">
    <property type="entry name" value="ATP_synth_delta_bact"/>
    <property type="match status" value="1"/>
</dbReference>
<comment type="similarity">
    <text evidence="8">Belongs to the ATPase delta chain family.</text>
</comment>
<dbReference type="PROSITE" id="PS00389">
    <property type="entry name" value="ATPASE_DELTA"/>
    <property type="match status" value="1"/>
</dbReference>
<keyword evidence="6 8" id="KW-0139">CF(1)</keyword>
<organism evidence="9 10">
    <name type="scientific">Halalkalibacter suaedae</name>
    <dbReference type="NCBI Taxonomy" id="2822140"/>
    <lineage>
        <taxon>Bacteria</taxon>
        <taxon>Bacillati</taxon>
        <taxon>Bacillota</taxon>
        <taxon>Bacilli</taxon>
        <taxon>Bacillales</taxon>
        <taxon>Bacillaceae</taxon>
        <taxon>Halalkalibacter</taxon>
    </lineage>
</organism>
<dbReference type="GO" id="GO:0046933">
    <property type="term" value="F:proton-transporting ATP synthase activity, rotational mechanism"/>
    <property type="evidence" value="ECO:0007669"/>
    <property type="project" value="UniProtKB-UniRule"/>
</dbReference>
<evidence type="ECO:0000313" key="9">
    <source>
        <dbReference type="EMBL" id="MBP3952789.1"/>
    </source>
</evidence>
<dbReference type="RefSeq" id="WP_210598632.1">
    <property type="nucleotide sequence ID" value="NZ_JAGKSQ010000007.1"/>
</dbReference>
<dbReference type="InterPro" id="IPR000711">
    <property type="entry name" value="ATPase_OSCP/dsu"/>
</dbReference>
<protein>
    <recommendedName>
        <fullName evidence="8">ATP synthase subunit delta</fullName>
    </recommendedName>
    <alternativeName>
        <fullName evidence="8">ATP synthase F(1) sector subunit delta</fullName>
    </alternativeName>
    <alternativeName>
        <fullName evidence="8">F-type ATPase subunit delta</fullName>
        <shortName evidence="8">F-ATPase subunit delta</shortName>
    </alternativeName>
</protein>
<keyword evidence="5 8" id="KW-0472">Membrane</keyword>
<keyword evidence="3 8" id="KW-0375">Hydrogen ion transport</keyword>
<dbReference type="AlphaFoldDB" id="A0A940WU47"/>
<evidence type="ECO:0000256" key="4">
    <source>
        <dbReference type="ARBA" id="ARBA00023065"/>
    </source>
</evidence>
<dbReference type="PRINTS" id="PR00125">
    <property type="entry name" value="ATPASEDELTA"/>
</dbReference>
<comment type="caution">
    <text evidence="9">The sequence shown here is derived from an EMBL/GenBank/DDBJ whole genome shotgun (WGS) entry which is preliminary data.</text>
</comment>
<evidence type="ECO:0000256" key="1">
    <source>
        <dbReference type="ARBA" id="ARBA00004370"/>
    </source>
</evidence>
<keyword evidence="2 8" id="KW-0813">Transport</keyword>
<dbReference type="PANTHER" id="PTHR11910">
    <property type="entry name" value="ATP SYNTHASE DELTA CHAIN"/>
    <property type="match status" value="1"/>
</dbReference>
<gene>
    <name evidence="8" type="primary">atpH</name>
    <name evidence="9" type="ORF">J7W16_16830</name>
</gene>
<dbReference type="NCBIfam" id="TIGR01145">
    <property type="entry name" value="ATP_synt_delta"/>
    <property type="match status" value="1"/>
</dbReference>
<evidence type="ECO:0000256" key="7">
    <source>
        <dbReference type="ARBA" id="ARBA00023310"/>
    </source>
</evidence>
<dbReference type="Pfam" id="PF00213">
    <property type="entry name" value="OSCP"/>
    <property type="match status" value="1"/>
</dbReference>
<evidence type="ECO:0000256" key="5">
    <source>
        <dbReference type="ARBA" id="ARBA00023136"/>
    </source>
</evidence>